<feature type="region of interest" description="Disordered" evidence="12">
    <location>
        <begin position="1105"/>
        <end position="1215"/>
    </location>
</feature>
<organism evidence="16 17">
    <name type="scientific">Frankliniella fusca</name>
    <dbReference type="NCBI Taxonomy" id="407009"/>
    <lineage>
        <taxon>Eukaryota</taxon>
        <taxon>Metazoa</taxon>
        <taxon>Ecdysozoa</taxon>
        <taxon>Arthropoda</taxon>
        <taxon>Hexapoda</taxon>
        <taxon>Insecta</taxon>
        <taxon>Pterygota</taxon>
        <taxon>Neoptera</taxon>
        <taxon>Paraneoptera</taxon>
        <taxon>Thysanoptera</taxon>
        <taxon>Terebrantia</taxon>
        <taxon>Thripoidea</taxon>
        <taxon>Thripidae</taxon>
        <taxon>Frankliniella</taxon>
    </lineage>
</organism>
<dbReference type="PROSITE" id="PS50082">
    <property type="entry name" value="WD_REPEATS_2"/>
    <property type="match status" value="3"/>
</dbReference>
<evidence type="ECO:0000256" key="3">
    <source>
        <dbReference type="ARBA" id="ARBA00022574"/>
    </source>
</evidence>
<dbReference type="GO" id="GO:0000417">
    <property type="term" value="C:HIR complex"/>
    <property type="evidence" value="ECO:0007669"/>
    <property type="project" value="TreeGrafter"/>
</dbReference>
<dbReference type="Pfam" id="PF13868">
    <property type="entry name" value="TPH"/>
    <property type="match status" value="1"/>
</dbReference>
<dbReference type="InterPro" id="IPR011494">
    <property type="entry name" value="HIRA-like_C"/>
</dbReference>
<evidence type="ECO:0000313" key="17">
    <source>
        <dbReference type="Proteomes" id="UP001219518"/>
    </source>
</evidence>
<dbReference type="GO" id="GO:0006351">
    <property type="term" value="P:DNA-templated transcription"/>
    <property type="evidence" value="ECO:0007669"/>
    <property type="project" value="InterPro"/>
</dbReference>
<name>A0AAE1LUN7_9NEOP</name>
<feature type="region of interest" description="Disordered" evidence="12">
    <location>
        <begin position="1050"/>
        <end position="1087"/>
    </location>
</feature>
<feature type="compositionally biased region" description="Polar residues" evidence="12">
    <location>
        <begin position="1073"/>
        <end position="1087"/>
    </location>
</feature>
<dbReference type="InterPro" id="IPR031120">
    <property type="entry name" value="HIR1-like"/>
</dbReference>
<feature type="compositionally biased region" description="Low complexity" evidence="12">
    <location>
        <begin position="1120"/>
        <end position="1138"/>
    </location>
</feature>
<evidence type="ECO:0000259" key="15">
    <source>
        <dbReference type="Pfam" id="PF24105"/>
    </source>
</evidence>
<dbReference type="InterPro" id="IPR019015">
    <property type="entry name" value="HIRA_B_motif"/>
</dbReference>
<reference evidence="16" key="1">
    <citation type="submission" date="2021-07" db="EMBL/GenBank/DDBJ databases">
        <authorList>
            <person name="Catto M.A."/>
            <person name="Jacobson A."/>
            <person name="Kennedy G."/>
            <person name="Labadie P."/>
            <person name="Hunt B.G."/>
            <person name="Srinivasan R."/>
        </authorList>
    </citation>
    <scope>NUCLEOTIDE SEQUENCE</scope>
    <source>
        <strain evidence="16">PL_HMW_Pooled</strain>
        <tissue evidence="16">Head</tissue>
    </source>
</reference>
<feature type="coiled-coil region" evidence="11">
    <location>
        <begin position="80"/>
        <end position="129"/>
    </location>
</feature>
<dbReference type="PROSITE" id="PS50294">
    <property type="entry name" value="WD_REPEATS_REGION"/>
    <property type="match status" value="3"/>
</dbReference>
<evidence type="ECO:0000313" key="16">
    <source>
        <dbReference type="EMBL" id="KAK3933261.1"/>
    </source>
</evidence>
<keyword evidence="9" id="KW-0539">Nucleus</keyword>
<dbReference type="GO" id="GO:0005634">
    <property type="term" value="C:nucleus"/>
    <property type="evidence" value="ECO:0007669"/>
    <property type="project" value="UniProtKB-SubCell"/>
</dbReference>
<dbReference type="FunFam" id="2.130.10.10:FF:001044">
    <property type="entry name" value="Protein HIRA"/>
    <property type="match status" value="1"/>
</dbReference>
<evidence type="ECO:0000256" key="8">
    <source>
        <dbReference type="ARBA" id="ARBA00023163"/>
    </source>
</evidence>
<dbReference type="Pfam" id="PF09453">
    <property type="entry name" value="HIRA_B"/>
    <property type="match status" value="1"/>
</dbReference>
<dbReference type="GO" id="GO:0006355">
    <property type="term" value="P:regulation of DNA-templated transcription"/>
    <property type="evidence" value="ECO:0007669"/>
    <property type="project" value="InterPro"/>
</dbReference>
<dbReference type="Proteomes" id="UP001219518">
    <property type="component" value="Unassembled WGS sequence"/>
</dbReference>
<dbReference type="GO" id="GO:0000785">
    <property type="term" value="C:chromatin"/>
    <property type="evidence" value="ECO:0007669"/>
    <property type="project" value="TreeGrafter"/>
</dbReference>
<comment type="caution">
    <text evidence="16">The sequence shown here is derived from an EMBL/GenBank/DDBJ whole genome shotgun (WGS) entry which is preliminary data.</text>
</comment>
<evidence type="ECO:0000256" key="5">
    <source>
        <dbReference type="ARBA" id="ARBA00022853"/>
    </source>
</evidence>
<feature type="domain" description="Trichohyalin-plectin-homology" evidence="14">
    <location>
        <begin position="134"/>
        <end position="471"/>
    </location>
</feature>
<dbReference type="Gene3D" id="2.130.10.10">
    <property type="entry name" value="YVTN repeat-like/Quinoprotein amine dehydrogenase"/>
    <property type="match status" value="2"/>
</dbReference>
<dbReference type="CDD" id="cd00200">
    <property type="entry name" value="WD40"/>
    <property type="match status" value="1"/>
</dbReference>
<dbReference type="PANTHER" id="PTHR13831">
    <property type="entry name" value="MEMBER OF THE HIR1 FAMILY OF WD-REPEAT PROTEINS"/>
    <property type="match status" value="1"/>
</dbReference>
<comment type="similarity">
    <text evidence="2">Belongs to the WD repeat HIR1 family.</text>
</comment>
<evidence type="ECO:0000256" key="6">
    <source>
        <dbReference type="ARBA" id="ARBA00023015"/>
    </source>
</evidence>
<feature type="compositionally biased region" description="Low complexity" evidence="12">
    <location>
        <begin position="1165"/>
        <end position="1179"/>
    </location>
</feature>
<proteinExistence type="inferred from homology"/>
<evidence type="ECO:0000256" key="12">
    <source>
        <dbReference type="SAM" id="MobiDB-lite"/>
    </source>
</evidence>
<evidence type="ECO:0000256" key="4">
    <source>
        <dbReference type="ARBA" id="ARBA00022737"/>
    </source>
</evidence>
<sequence>MSVIPRVHHVSLTVPAGPGPGPGPGARRTVRAIVLPRQELDRIKAHSQWLADQARDGQLRHDQMQRMRAASKDLVKNWKNTVLNKQKERLERRQRRIEEEDNRKNAVYQESLREAAEDRKKRIEDARRMLLFEKDDIHQVNSSFVFSEILHERSKQVEFNEYLKQIEEKANKARAEQIKRDVEKYHEEEIKRKEREHQEKMERKAENIKIMKEKAEREALLLAGEKAYEQQDRAEMEKEIKQVKENIEKESKRKKELVRKNAMESIELSKEKKRIQKQEEEEEEKVIEIYLKVKQRMETLRKKHEAEARKAKLEHQEKIRAIIAECLKEKEDDIEGMIAKALRERDERERKLLEKRKEYEAKLLRERKEYNALVQEQKIKDEQEEKELKQWVLMQGLRRDEIDKLHEIKRKESEWETKMLVREGYNKQIVEHKAIKNKECTENMQRHQKLLDQIKREDEDFFDYAQEVLNECKIGGRPLYPIQKTIHEYRKKHGIINREKYEKWAKEMAELDRRYQEEEEAHERQLSITDETPPLCKQLFPPLMKKCPFIYITLNKVDFKDDHHQSARLGLNLSLQGLHFSSHHLVLLVHLSSLCLGLWQLFYKLAPVNFTGVGFTYSPIFSIDIHPDGSRFATGGQGLDSGKVVIWNMAPVVNKKAETDENIPKMLCQMDNHEACVNCVRWSHSGRFLASGGDDKLIMVWKINQYSGGNTVFGTGGGIVNVESWRCSSTLRGHEGDVLDLAWSTHDAWLASCSVDNTVIVWNALKLPETIAVLRGHTGLVKGVTWDPVGKYLASQSEDRTLRIWRTVDWKEEQVIKEPFEKCSGSTHVLRLNWAPDGEFLVSAHAMNGPGPTAQIIQRNGWTYEMDFVGHRQPVTCVRFNSVLFRRPSKKASQYSCVCAIGSRDQSISIWLTSMKRPLVVIRELFSNSVLDVSWNSNGNQLMACSWDGTVAYIELSEEELGKPLSKEEKIALHEKKFGKSLLSQKDTFVSRVVETPALLQLQDKSESKLDGVPVTSSAATVEDKKVTSTPIKGPINKQIETRTSDGRRRITPMFIPPTPDRGDVPLPFNAAASAQPTFSSAESKSQIVVEKREDVVKPNVAVVKSPVKDGSGPVMNGHAPPSSVAESASEKPSAAPVNTPFAPVSFGGKRRAEKEKEKDKEKPTSSQAQNQPSQAAQPKRARFSLDRPAVASLPPTHTAQDSGPLTGRADGPGIFLPPLKSSTKLALQVENARLQRETHWVEVENAFSVTASGPISRLKVIRSPSLSSGIGNSVGKLKPPAVLWDTVFGCPVIGIVANASFVCVALEDATVQILDFKTGWRSFPPLVLSAQVSRLSLNINSFFMVVTASGQMSIWDLNKSRKVLSNESLLPIMTGLSGSQVTLLSCTLSDKNIPLVSLSTGKAFTFSLDMGCWMQVGNSRSSVTRNSAHQSFLGNPVSNSSTLPLTCLQADIRSCGGGSRLLGVPSNSAAASVTQPCSVAFLDEQLSACKATSSPQEYQYWLLTTVRFLVHNGLEERLRLICDDLLGPVHSGISKSKSWDSQVMGISKHKLLKQVLDIVSTNLRWQRLWTEYTDQLKSAEEICNSEAEPK</sequence>
<feature type="repeat" description="WD" evidence="10">
    <location>
        <begin position="670"/>
        <end position="704"/>
    </location>
</feature>
<keyword evidence="7 11" id="KW-0175">Coiled coil</keyword>
<feature type="repeat" description="WD" evidence="10">
    <location>
        <begin position="731"/>
        <end position="763"/>
    </location>
</feature>
<dbReference type="InterPro" id="IPR036322">
    <property type="entry name" value="WD40_repeat_dom_sf"/>
</dbReference>
<dbReference type="EMBL" id="JAHWGI010001444">
    <property type="protein sequence ID" value="KAK3933261.1"/>
    <property type="molecule type" value="Genomic_DNA"/>
</dbReference>
<dbReference type="InterPro" id="IPR015943">
    <property type="entry name" value="WD40/YVTN_repeat-like_dom_sf"/>
</dbReference>
<dbReference type="InterPro" id="IPR043597">
    <property type="entry name" value="TPH_dom"/>
</dbReference>
<feature type="coiled-coil region" evidence="11">
    <location>
        <begin position="156"/>
        <end position="376"/>
    </location>
</feature>
<comment type="subcellular location">
    <subcellularLocation>
        <location evidence="1">Nucleus</location>
    </subcellularLocation>
</comment>
<evidence type="ECO:0000256" key="1">
    <source>
        <dbReference type="ARBA" id="ARBA00004123"/>
    </source>
</evidence>
<evidence type="ECO:0000259" key="13">
    <source>
        <dbReference type="Pfam" id="PF07569"/>
    </source>
</evidence>
<keyword evidence="3 10" id="KW-0853">WD repeat</keyword>
<evidence type="ECO:0000256" key="11">
    <source>
        <dbReference type="SAM" id="Coils"/>
    </source>
</evidence>
<dbReference type="SMART" id="SM00320">
    <property type="entry name" value="WD40"/>
    <property type="match status" value="6"/>
</dbReference>
<feature type="domain" description="Protein HIRA-like C-terminal" evidence="13">
    <location>
        <begin position="1320"/>
        <end position="1526"/>
    </location>
</feature>
<dbReference type="InterPro" id="IPR055410">
    <property type="entry name" value="Beta-prop_CAF1B_HIR1"/>
</dbReference>
<keyword evidence="6" id="KW-0805">Transcription regulation</keyword>
<dbReference type="SUPFAM" id="SSF50978">
    <property type="entry name" value="WD40 repeat-like"/>
    <property type="match status" value="2"/>
</dbReference>
<reference evidence="16" key="2">
    <citation type="journal article" date="2023" name="BMC Genomics">
        <title>Pest status, molecular evolution, and epigenetic factors derived from the genome assembly of Frankliniella fusca, a thysanopteran phytovirus vector.</title>
        <authorList>
            <person name="Catto M.A."/>
            <person name="Labadie P.E."/>
            <person name="Jacobson A.L."/>
            <person name="Kennedy G.G."/>
            <person name="Srinivasan R."/>
            <person name="Hunt B.G."/>
        </authorList>
    </citation>
    <scope>NUCLEOTIDE SEQUENCE</scope>
    <source>
        <strain evidence="16">PL_HMW_Pooled</strain>
    </source>
</reference>
<evidence type="ECO:0000259" key="14">
    <source>
        <dbReference type="Pfam" id="PF13868"/>
    </source>
</evidence>
<keyword evidence="17" id="KW-1185">Reference proteome</keyword>
<keyword evidence="8" id="KW-0804">Transcription</keyword>
<feature type="domain" description="CAF1B/HIR1 beta-propeller" evidence="15">
    <location>
        <begin position="618"/>
        <end position="961"/>
    </location>
</feature>
<dbReference type="Pfam" id="PF07569">
    <property type="entry name" value="Hira"/>
    <property type="match status" value="1"/>
</dbReference>
<accession>A0AAE1LUN7</accession>
<dbReference type="InterPro" id="IPR001680">
    <property type="entry name" value="WD40_rpt"/>
</dbReference>
<dbReference type="PANTHER" id="PTHR13831:SF0">
    <property type="entry name" value="PROTEIN HIRA"/>
    <property type="match status" value="1"/>
</dbReference>
<evidence type="ECO:0000256" key="2">
    <source>
        <dbReference type="ARBA" id="ARBA00007306"/>
    </source>
</evidence>
<evidence type="ECO:0000256" key="9">
    <source>
        <dbReference type="ARBA" id="ARBA00023242"/>
    </source>
</evidence>
<keyword evidence="4" id="KW-0677">Repeat</keyword>
<gene>
    <name evidence="16" type="ORF">KUF71_017849</name>
</gene>
<dbReference type="GO" id="GO:0031491">
    <property type="term" value="F:nucleosome binding"/>
    <property type="evidence" value="ECO:0007669"/>
    <property type="project" value="TreeGrafter"/>
</dbReference>
<keyword evidence="5" id="KW-0156">Chromatin regulator</keyword>
<dbReference type="GO" id="GO:0006338">
    <property type="term" value="P:chromatin remodeling"/>
    <property type="evidence" value="ECO:0007669"/>
    <property type="project" value="InterPro"/>
</dbReference>
<protein>
    <submittedName>
        <fullName evidence="16">HIRA Protein</fullName>
    </submittedName>
</protein>
<feature type="compositionally biased region" description="Basic and acidic residues" evidence="12">
    <location>
        <begin position="1151"/>
        <end position="1164"/>
    </location>
</feature>
<feature type="repeat" description="WD" evidence="10">
    <location>
        <begin position="774"/>
        <end position="805"/>
    </location>
</feature>
<dbReference type="Pfam" id="PF24105">
    <property type="entry name" value="Beta-prop_CAF1B_HIR1"/>
    <property type="match status" value="1"/>
</dbReference>
<evidence type="ECO:0000256" key="10">
    <source>
        <dbReference type="PROSITE-ProRule" id="PRU00221"/>
    </source>
</evidence>
<evidence type="ECO:0000256" key="7">
    <source>
        <dbReference type="ARBA" id="ARBA00023054"/>
    </source>
</evidence>